<accession>A0A0E9QIK8</accession>
<dbReference type="EMBL" id="GBXM01092669">
    <property type="protein sequence ID" value="JAH15908.1"/>
    <property type="molecule type" value="Transcribed_RNA"/>
</dbReference>
<dbReference type="AlphaFoldDB" id="A0A0E9QIK8"/>
<organism evidence="1">
    <name type="scientific">Anguilla anguilla</name>
    <name type="common">European freshwater eel</name>
    <name type="synonym">Muraena anguilla</name>
    <dbReference type="NCBI Taxonomy" id="7936"/>
    <lineage>
        <taxon>Eukaryota</taxon>
        <taxon>Metazoa</taxon>
        <taxon>Chordata</taxon>
        <taxon>Craniata</taxon>
        <taxon>Vertebrata</taxon>
        <taxon>Euteleostomi</taxon>
        <taxon>Actinopterygii</taxon>
        <taxon>Neopterygii</taxon>
        <taxon>Teleostei</taxon>
        <taxon>Anguilliformes</taxon>
        <taxon>Anguillidae</taxon>
        <taxon>Anguilla</taxon>
    </lineage>
</organism>
<name>A0A0E9QIK8_ANGAN</name>
<protein>
    <submittedName>
        <fullName evidence="1">Uncharacterized protein</fullName>
    </submittedName>
</protein>
<evidence type="ECO:0000313" key="1">
    <source>
        <dbReference type="EMBL" id="JAH15908.1"/>
    </source>
</evidence>
<proteinExistence type="predicted"/>
<reference evidence="1" key="1">
    <citation type="submission" date="2014-11" db="EMBL/GenBank/DDBJ databases">
        <authorList>
            <person name="Amaro Gonzalez C."/>
        </authorList>
    </citation>
    <scope>NUCLEOTIDE SEQUENCE</scope>
</reference>
<reference evidence="1" key="2">
    <citation type="journal article" date="2015" name="Fish Shellfish Immunol.">
        <title>Early steps in the European eel (Anguilla anguilla)-Vibrio vulnificus interaction in the gills: Role of the RtxA13 toxin.</title>
        <authorList>
            <person name="Callol A."/>
            <person name="Pajuelo D."/>
            <person name="Ebbesson L."/>
            <person name="Teles M."/>
            <person name="MacKenzie S."/>
            <person name="Amaro C."/>
        </authorList>
    </citation>
    <scope>NUCLEOTIDE SEQUENCE</scope>
</reference>
<sequence>MHCAGKTLLSLREVQLEQSQPVLITRLMLKGQNVNGIRN</sequence>